<name>A0A090R9U9_9GAMM</name>
<proteinExistence type="predicted"/>
<evidence type="ECO:0000313" key="3">
    <source>
        <dbReference type="Proteomes" id="UP000029227"/>
    </source>
</evidence>
<keyword evidence="1" id="KW-0472">Membrane</keyword>
<evidence type="ECO:0000256" key="1">
    <source>
        <dbReference type="SAM" id="Phobius"/>
    </source>
</evidence>
<dbReference type="Proteomes" id="UP000029227">
    <property type="component" value="Unassembled WGS sequence"/>
</dbReference>
<keyword evidence="1" id="KW-0812">Transmembrane</keyword>
<keyword evidence="1" id="KW-1133">Transmembrane helix</keyword>
<evidence type="ECO:0000313" key="2">
    <source>
        <dbReference type="EMBL" id="GAL04377.1"/>
    </source>
</evidence>
<dbReference type="STRING" id="754436.JCM19237_1049"/>
<sequence>MYELFVHANALSLSVLLINIVVVGYMGYILYAKKQETHSPHP</sequence>
<organism evidence="2 3">
    <name type="scientific">Photobacterium aphoticum</name>
    <dbReference type="NCBI Taxonomy" id="754436"/>
    <lineage>
        <taxon>Bacteria</taxon>
        <taxon>Pseudomonadati</taxon>
        <taxon>Pseudomonadota</taxon>
        <taxon>Gammaproteobacteria</taxon>
        <taxon>Vibrionales</taxon>
        <taxon>Vibrionaceae</taxon>
        <taxon>Photobacterium</taxon>
    </lineage>
</organism>
<dbReference type="AlphaFoldDB" id="A0A090R9U9"/>
<reference evidence="2 3" key="1">
    <citation type="journal article" date="2014" name="Genome Announc.">
        <title>Draft Genome Sequences of Two Vibrionaceae Species, Vibrio ponticus C121 and Photobacterium aphoticum C119, Isolated as Coral Reef Microbiota.</title>
        <authorList>
            <person name="Al-saari N."/>
            <person name="Meirelles P.M."/>
            <person name="Mino S."/>
            <person name="Suda W."/>
            <person name="Oshima K."/>
            <person name="Hattori M."/>
            <person name="Ohkuma M."/>
            <person name="Thompson F.L."/>
            <person name="Gomez-Gil B."/>
            <person name="Sawabe T."/>
            <person name="Sawabe T."/>
        </authorList>
    </citation>
    <scope>NUCLEOTIDE SEQUENCE [LARGE SCALE GENOMIC DNA]</scope>
    <source>
        <strain evidence="2 3">JCM 19237</strain>
    </source>
</reference>
<gene>
    <name evidence="2" type="ORF">JCM19237_1049</name>
</gene>
<accession>A0A090R9U9</accession>
<comment type="caution">
    <text evidence="2">The sequence shown here is derived from an EMBL/GenBank/DDBJ whole genome shotgun (WGS) entry which is preliminary data.</text>
</comment>
<dbReference type="EMBL" id="BBMN01000004">
    <property type="protein sequence ID" value="GAL04377.1"/>
    <property type="molecule type" value="Genomic_DNA"/>
</dbReference>
<protein>
    <submittedName>
        <fullName evidence="2">Uncharacterized protein</fullName>
    </submittedName>
</protein>
<feature type="transmembrane region" description="Helical" evidence="1">
    <location>
        <begin position="6"/>
        <end position="31"/>
    </location>
</feature>